<dbReference type="EMBL" id="JBHUFW010000012">
    <property type="protein sequence ID" value="MFD1864399.1"/>
    <property type="molecule type" value="Genomic_DNA"/>
</dbReference>
<comment type="caution">
    <text evidence="2">The sequence shown here is derived from an EMBL/GenBank/DDBJ whole genome shotgun (WGS) entry which is preliminary data.</text>
</comment>
<dbReference type="InterPro" id="IPR005097">
    <property type="entry name" value="Sacchrp_dh_NADP-bd"/>
</dbReference>
<sequence length="353" mass="37768">MGSKWLIYGAYGYTGELIAREAVRRGLTPVLAGRNPQKVKVLAAELGLEMRVFPAEAAAASQLRDIDVLLHCAGPFSETSGPMIQACLEARTHYLDITGEIPVFEHTHAQHGRAVDAGIVLCSGVGFDIIPTDCTALRLKELLPDATRLALGFDSDSGISPGTFKTMIQGLGSGSAVRRGGKLVAVPLGSQQRTIDFGRGSRSAMGIPWGDVATAFYTTGIPDISTWIPMAKPAAAAARTSGILRPVLSASSVQQTLRKWVEQKVAGPDQERRANSPAYIWGEAVNAAGVRKTARIQTANVYDLTVYGALEVCRHLLEEEYAPGSWTPAKLFGAKLVEELLGAGKFEVETFYP</sequence>
<reference evidence="3" key="1">
    <citation type="journal article" date="2019" name="Int. J. Syst. Evol. Microbiol.">
        <title>The Global Catalogue of Microorganisms (GCM) 10K type strain sequencing project: providing services to taxonomists for standard genome sequencing and annotation.</title>
        <authorList>
            <consortium name="The Broad Institute Genomics Platform"/>
            <consortium name="The Broad Institute Genome Sequencing Center for Infectious Disease"/>
            <person name="Wu L."/>
            <person name="Ma J."/>
        </authorList>
    </citation>
    <scope>NUCLEOTIDE SEQUENCE [LARGE SCALE GENOMIC DNA]</scope>
    <source>
        <strain evidence="3">CGMCC 1.15475</strain>
    </source>
</reference>
<organism evidence="2 3">
    <name type="scientific">Planococcus chinensis</name>
    <dbReference type="NCBI Taxonomy" id="272917"/>
    <lineage>
        <taxon>Bacteria</taxon>
        <taxon>Bacillati</taxon>
        <taxon>Bacillota</taxon>
        <taxon>Bacilli</taxon>
        <taxon>Bacillales</taxon>
        <taxon>Caryophanaceae</taxon>
        <taxon>Planococcus</taxon>
    </lineage>
</organism>
<protein>
    <submittedName>
        <fullName evidence="2">Saccharopine dehydrogenase family protein</fullName>
    </submittedName>
</protein>
<dbReference type="PANTHER" id="PTHR43781">
    <property type="entry name" value="SACCHAROPINE DEHYDROGENASE"/>
    <property type="match status" value="1"/>
</dbReference>
<dbReference type="SUPFAM" id="SSF51735">
    <property type="entry name" value="NAD(P)-binding Rossmann-fold domains"/>
    <property type="match status" value="1"/>
</dbReference>
<dbReference type="Gene3D" id="3.40.50.720">
    <property type="entry name" value="NAD(P)-binding Rossmann-like Domain"/>
    <property type="match status" value="1"/>
</dbReference>
<keyword evidence="3" id="KW-1185">Reference proteome</keyword>
<dbReference type="Pfam" id="PF03435">
    <property type="entry name" value="Sacchrp_dh_NADP"/>
    <property type="match status" value="1"/>
</dbReference>
<proteinExistence type="predicted"/>
<dbReference type="PANTHER" id="PTHR43781:SF1">
    <property type="entry name" value="SACCHAROPINE DEHYDROGENASE"/>
    <property type="match status" value="1"/>
</dbReference>
<dbReference type="InterPro" id="IPR036291">
    <property type="entry name" value="NAD(P)-bd_dom_sf"/>
</dbReference>
<name>A0ABW4QLS5_9BACL</name>
<gene>
    <name evidence="2" type="ORF">ACFSDB_15965</name>
</gene>
<dbReference type="Proteomes" id="UP001597273">
    <property type="component" value="Unassembled WGS sequence"/>
</dbReference>
<evidence type="ECO:0000313" key="3">
    <source>
        <dbReference type="Proteomes" id="UP001597273"/>
    </source>
</evidence>
<dbReference type="RefSeq" id="WP_204892824.1">
    <property type="nucleotide sequence ID" value="NZ_JBHUFW010000012.1"/>
</dbReference>
<evidence type="ECO:0000259" key="1">
    <source>
        <dbReference type="Pfam" id="PF03435"/>
    </source>
</evidence>
<accession>A0ABW4QLS5</accession>
<evidence type="ECO:0000313" key="2">
    <source>
        <dbReference type="EMBL" id="MFD1864399.1"/>
    </source>
</evidence>
<feature type="domain" description="Saccharopine dehydrogenase NADP binding" evidence="1">
    <location>
        <begin position="6"/>
        <end position="120"/>
    </location>
</feature>